<protein>
    <recommendedName>
        <fullName evidence="3">glutathione transferase</fullName>
        <ecNumber evidence="3">2.5.1.18</ecNumber>
    </recommendedName>
    <alternativeName>
        <fullName evidence="5">GST class-theta</fullName>
    </alternativeName>
</protein>
<dbReference type="InterPro" id="IPR010987">
    <property type="entry name" value="Glutathione-S-Trfase_C-like"/>
</dbReference>
<dbReference type="Pfam" id="PF00043">
    <property type="entry name" value="GST_C"/>
    <property type="match status" value="1"/>
</dbReference>
<evidence type="ECO:0000259" key="8">
    <source>
        <dbReference type="PROSITE" id="PS50405"/>
    </source>
</evidence>
<dbReference type="InterPro" id="IPR036282">
    <property type="entry name" value="Glutathione-S-Trfase_C_sf"/>
</dbReference>
<comment type="similarity">
    <text evidence="1">Belongs to the GST superfamily. Theta family.</text>
</comment>
<dbReference type="Gene3D" id="1.20.1050.10">
    <property type="match status" value="1"/>
</dbReference>
<dbReference type="Gene3D" id="3.40.30.10">
    <property type="entry name" value="Glutaredoxin"/>
    <property type="match status" value="1"/>
</dbReference>
<reference evidence="9" key="1">
    <citation type="submission" date="2017-01" db="EMBL/GenBank/DDBJ databases">
        <title>A deep insight into the sialotranscriptome of adult male and female Cluex tarsalis mosquitoes.</title>
        <authorList>
            <person name="Ribeiro J.M."/>
            <person name="Moreira F."/>
            <person name="Bernard K.A."/>
            <person name="Calvo E."/>
        </authorList>
    </citation>
    <scope>NUCLEOTIDE SEQUENCE</scope>
    <source>
        <strain evidence="9">Kern County</strain>
        <tissue evidence="9">Salivary glands</tissue>
    </source>
</reference>
<dbReference type="Pfam" id="PF13417">
    <property type="entry name" value="GST_N_3"/>
    <property type="match status" value="1"/>
</dbReference>
<dbReference type="CDD" id="cd03177">
    <property type="entry name" value="GST_C_Delta_Epsilon"/>
    <property type="match status" value="1"/>
</dbReference>
<evidence type="ECO:0000256" key="2">
    <source>
        <dbReference type="ARBA" id="ARBA00011738"/>
    </source>
</evidence>
<dbReference type="EMBL" id="GFDL01004581">
    <property type="protein sequence ID" value="JAV30464.1"/>
    <property type="molecule type" value="Transcribed_RNA"/>
</dbReference>
<evidence type="ECO:0000256" key="3">
    <source>
        <dbReference type="ARBA" id="ARBA00012452"/>
    </source>
</evidence>
<dbReference type="PANTHER" id="PTHR43969:SF9">
    <property type="entry name" value="GLUTATHIONE S TRANSFERASE D10, ISOFORM A-RELATED"/>
    <property type="match status" value="1"/>
</dbReference>
<dbReference type="SFLD" id="SFLDG01153">
    <property type="entry name" value="Main.4:_Theta-like"/>
    <property type="match status" value="1"/>
</dbReference>
<name>A0A1Q3FS93_CULTA</name>
<organism evidence="9">
    <name type="scientific">Culex tarsalis</name>
    <name type="common">Encephalitis mosquito</name>
    <dbReference type="NCBI Taxonomy" id="7177"/>
    <lineage>
        <taxon>Eukaryota</taxon>
        <taxon>Metazoa</taxon>
        <taxon>Ecdysozoa</taxon>
        <taxon>Arthropoda</taxon>
        <taxon>Hexapoda</taxon>
        <taxon>Insecta</taxon>
        <taxon>Pterygota</taxon>
        <taxon>Neoptera</taxon>
        <taxon>Endopterygota</taxon>
        <taxon>Diptera</taxon>
        <taxon>Nematocera</taxon>
        <taxon>Culicoidea</taxon>
        <taxon>Culicidae</taxon>
        <taxon>Culicinae</taxon>
        <taxon>Culicini</taxon>
        <taxon>Culex</taxon>
        <taxon>Culex</taxon>
    </lineage>
</organism>
<dbReference type="InterPro" id="IPR036249">
    <property type="entry name" value="Thioredoxin-like_sf"/>
</dbReference>
<dbReference type="AlphaFoldDB" id="A0A1Q3FS93"/>
<comment type="subunit">
    <text evidence="2">Homodimer.</text>
</comment>
<evidence type="ECO:0000313" key="9">
    <source>
        <dbReference type="EMBL" id="JAV30464.1"/>
    </source>
</evidence>
<dbReference type="FunFam" id="1.20.1050.10:FF:000007">
    <property type="entry name" value="Glutathione S-transferase 1-1"/>
    <property type="match status" value="1"/>
</dbReference>
<dbReference type="GO" id="GO:0006749">
    <property type="term" value="P:glutathione metabolic process"/>
    <property type="evidence" value="ECO:0007669"/>
    <property type="project" value="TreeGrafter"/>
</dbReference>
<dbReference type="GO" id="GO:0004364">
    <property type="term" value="F:glutathione transferase activity"/>
    <property type="evidence" value="ECO:0007669"/>
    <property type="project" value="UniProtKB-EC"/>
</dbReference>
<dbReference type="PROSITE" id="PS50405">
    <property type="entry name" value="GST_CTER"/>
    <property type="match status" value="1"/>
</dbReference>
<dbReference type="SUPFAM" id="SSF52833">
    <property type="entry name" value="Thioredoxin-like"/>
    <property type="match status" value="1"/>
</dbReference>
<comment type="catalytic activity">
    <reaction evidence="6">
        <text>RX + glutathione = an S-substituted glutathione + a halide anion + H(+)</text>
        <dbReference type="Rhea" id="RHEA:16437"/>
        <dbReference type="ChEBI" id="CHEBI:15378"/>
        <dbReference type="ChEBI" id="CHEBI:16042"/>
        <dbReference type="ChEBI" id="CHEBI:17792"/>
        <dbReference type="ChEBI" id="CHEBI:57925"/>
        <dbReference type="ChEBI" id="CHEBI:90779"/>
        <dbReference type="EC" id="2.5.1.18"/>
    </reaction>
</comment>
<sequence>MDLYYLNISPPCWAVMMVGRELGVSFNLKEISPTTDDPLFKEIVKFNPQRQVPTLVDGNLAIGESRAMLRYLMAAYSGSEDHPLYPKDPKARAVVESRLDFDLGMLYPRIYNYLSPLWKLKTEGTEANRVKMIEALDFLEEFLSRTRFAAGDRLTIADISMVTALTLAYVCKFDLSKYPKIDAWYSACKKEIKAYEEVIGSQFEGLRAFVFGK</sequence>
<evidence type="ECO:0000259" key="7">
    <source>
        <dbReference type="PROSITE" id="PS50404"/>
    </source>
</evidence>
<dbReference type="PROSITE" id="PS50404">
    <property type="entry name" value="GST_NTER"/>
    <property type="match status" value="1"/>
</dbReference>
<accession>A0A1Q3FS93</accession>
<evidence type="ECO:0000256" key="6">
    <source>
        <dbReference type="ARBA" id="ARBA00047960"/>
    </source>
</evidence>
<dbReference type="EC" id="2.5.1.18" evidence="3"/>
<dbReference type="SFLD" id="SFLDS00019">
    <property type="entry name" value="Glutathione_Transferase_(cytos"/>
    <property type="match status" value="1"/>
</dbReference>
<evidence type="ECO:0000256" key="5">
    <source>
        <dbReference type="ARBA" id="ARBA00041523"/>
    </source>
</evidence>
<dbReference type="SFLD" id="SFLDG00358">
    <property type="entry name" value="Main_(cytGST)"/>
    <property type="match status" value="1"/>
</dbReference>
<evidence type="ECO:0000256" key="4">
    <source>
        <dbReference type="ARBA" id="ARBA00022679"/>
    </source>
</evidence>
<evidence type="ECO:0000256" key="1">
    <source>
        <dbReference type="ARBA" id="ARBA00009899"/>
    </source>
</evidence>
<proteinExistence type="inferred from homology"/>
<keyword evidence="4 9" id="KW-0808">Transferase</keyword>
<feature type="domain" description="GST C-terminal" evidence="8">
    <location>
        <begin position="88"/>
        <end position="209"/>
    </location>
</feature>
<feature type="domain" description="GST N-terminal" evidence="7">
    <location>
        <begin position="1"/>
        <end position="80"/>
    </location>
</feature>
<dbReference type="InterPro" id="IPR040079">
    <property type="entry name" value="Glutathione_S-Trfase"/>
</dbReference>
<dbReference type="InterPro" id="IPR004045">
    <property type="entry name" value="Glutathione_S-Trfase_N"/>
</dbReference>
<dbReference type="InterPro" id="IPR004046">
    <property type="entry name" value="GST_C"/>
</dbReference>
<dbReference type="SUPFAM" id="SSF47616">
    <property type="entry name" value="GST C-terminal domain-like"/>
    <property type="match status" value="1"/>
</dbReference>
<dbReference type="PANTHER" id="PTHR43969">
    <property type="entry name" value="GLUTATHIONE S TRANSFERASE D10, ISOFORM A-RELATED"/>
    <property type="match status" value="1"/>
</dbReference>